<dbReference type="EMBL" id="JAAAMV010000031">
    <property type="protein sequence ID" value="NBD27752.1"/>
    <property type="molecule type" value="Genomic_DNA"/>
</dbReference>
<gene>
    <name evidence="3" type="ORF">GT019_28100</name>
</gene>
<feature type="transmembrane region" description="Helical" evidence="1">
    <location>
        <begin position="148"/>
        <end position="169"/>
    </location>
</feature>
<name>A0ABW9XYF5_9BACL</name>
<evidence type="ECO:0000313" key="4">
    <source>
        <dbReference type="Proteomes" id="UP000665561"/>
    </source>
</evidence>
<dbReference type="InterPro" id="IPR012171">
    <property type="entry name" value="Fatty_acid_desaturase"/>
</dbReference>
<dbReference type="Pfam" id="PF00487">
    <property type="entry name" value="FA_desaturase"/>
    <property type="match status" value="1"/>
</dbReference>
<feature type="domain" description="Fatty acid desaturase" evidence="2">
    <location>
        <begin position="52"/>
        <end position="293"/>
    </location>
</feature>
<dbReference type="PANTHER" id="PTHR19353">
    <property type="entry name" value="FATTY ACID DESATURASE 2"/>
    <property type="match status" value="1"/>
</dbReference>
<feature type="transmembrane region" description="Helical" evidence="1">
    <location>
        <begin position="181"/>
        <end position="202"/>
    </location>
</feature>
<evidence type="ECO:0000313" key="3">
    <source>
        <dbReference type="EMBL" id="NBD27752.1"/>
    </source>
</evidence>
<dbReference type="Proteomes" id="UP000665561">
    <property type="component" value="Unassembled WGS sequence"/>
</dbReference>
<organism evidence="3 4">
    <name type="scientific">Paenibacillus glycinis</name>
    <dbReference type="NCBI Taxonomy" id="2697035"/>
    <lineage>
        <taxon>Bacteria</taxon>
        <taxon>Bacillati</taxon>
        <taxon>Bacillota</taxon>
        <taxon>Bacilli</taxon>
        <taxon>Bacillales</taxon>
        <taxon>Paenibacillaceae</taxon>
        <taxon>Paenibacillus</taxon>
    </lineage>
</organism>
<feature type="transmembrane region" description="Helical" evidence="1">
    <location>
        <begin position="49"/>
        <end position="69"/>
    </location>
</feature>
<accession>A0ABW9XYF5</accession>
<feature type="transmembrane region" description="Helical" evidence="1">
    <location>
        <begin position="208"/>
        <end position="227"/>
    </location>
</feature>
<keyword evidence="1" id="KW-0812">Transmembrane</keyword>
<dbReference type="RefSeq" id="WP_161746775.1">
    <property type="nucleotide sequence ID" value="NZ_JAAAMV010000031.1"/>
</dbReference>
<dbReference type="CDD" id="cd03507">
    <property type="entry name" value="Delta12-FADS-like"/>
    <property type="match status" value="1"/>
</dbReference>
<feature type="transmembrane region" description="Helical" evidence="1">
    <location>
        <begin position="21"/>
        <end position="43"/>
    </location>
</feature>
<sequence>MNLLGSTKHLRKIVAPYEKSSVWRSVWQMFNTFAPLFILWYVAYLSLSVSYWLTLPLTAITAGLLVRVFIIFHDCCHGSFFANRRANEIVGTIAGILTCCPLNQWRYSHSMHHATNGNLDRRGTGDIRTLTVQEYLALPFYKRMGYRIYRNPFVLFGLGPIYIFLFEYRFNRKDAKIKERLNTYIVNAGIVAAAGLLCWAFGWQAFLLIQGPTFLISGIAGFWLFYVQHQFEHSYFEKNENWNYVDAALQGSSFYKLPKVLQWFTGNIGYHHIHHLSPRVPNYYLERTHDENEMLQSDHPITLFTSLRSFRFRIWDEHRKQLMGFGYIKRFKLEQSKGGGA</sequence>
<dbReference type="PANTHER" id="PTHR19353:SF73">
    <property type="entry name" value="FATTY ACID DESATURASE"/>
    <property type="match status" value="1"/>
</dbReference>
<keyword evidence="4" id="KW-1185">Reference proteome</keyword>
<reference evidence="3 4" key="1">
    <citation type="submission" date="2020-01" db="EMBL/GenBank/DDBJ databases">
        <title>Paenibacillus soybeanensis sp. nov. isolated from the nodules of soybean (Glycine max(L.) Merr).</title>
        <authorList>
            <person name="Wang H."/>
        </authorList>
    </citation>
    <scope>NUCLEOTIDE SEQUENCE [LARGE SCALE GENOMIC DNA]</scope>
    <source>
        <strain evidence="3 4">T1</strain>
    </source>
</reference>
<keyword evidence="1" id="KW-0472">Membrane</keyword>
<protein>
    <submittedName>
        <fullName evidence="3">Fatty acid desaturase</fullName>
    </submittedName>
</protein>
<proteinExistence type="predicted"/>
<comment type="caution">
    <text evidence="3">The sequence shown here is derived from an EMBL/GenBank/DDBJ whole genome shotgun (WGS) entry which is preliminary data.</text>
</comment>
<evidence type="ECO:0000256" key="1">
    <source>
        <dbReference type="SAM" id="Phobius"/>
    </source>
</evidence>
<evidence type="ECO:0000259" key="2">
    <source>
        <dbReference type="Pfam" id="PF00487"/>
    </source>
</evidence>
<keyword evidence="1" id="KW-1133">Transmembrane helix</keyword>
<dbReference type="InterPro" id="IPR005804">
    <property type="entry name" value="FA_desaturase_dom"/>
</dbReference>